<dbReference type="InterPro" id="IPR010994">
    <property type="entry name" value="RuvA_2-like"/>
</dbReference>
<evidence type="ECO:0000256" key="2">
    <source>
        <dbReference type="ARBA" id="ARBA00022723"/>
    </source>
</evidence>
<proteinExistence type="inferred from homology"/>
<dbReference type="Pfam" id="PF04002">
    <property type="entry name" value="RadC"/>
    <property type="match status" value="1"/>
</dbReference>
<sequence length="255" mass="28018">MSADLRLVQPPDAPDAPDVIDVIDAPESALRLPIRKWARTERPRERLLDAGPATLSDAELFALFLRTGVSGVSAIDVARQLLRRFGSLRGVLDASELELREQRGIGPARAATLLAVSELCRRALAEKARGRELMNAPGAVEDYLRLLIGTRPYEVFVCLYLDARHQLLLAEESARGSLTRVAVYPREIVRRALTLNAAGLIVAHNHPSGGVEPSANDRRLTKTLQDALTLIDVRLLDHVVVAANEVFSFARQGWL</sequence>
<feature type="domain" description="MPN" evidence="7">
    <location>
        <begin position="133"/>
        <end position="255"/>
    </location>
</feature>
<dbReference type="Gene3D" id="1.10.150.20">
    <property type="entry name" value="5' to 3' exonuclease, C-terminal subdomain"/>
    <property type="match status" value="1"/>
</dbReference>
<gene>
    <name evidence="8" type="ORF">AWB78_05298</name>
</gene>
<dbReference type="NCBIfam" id="NF000642">
    <property type="entry name" value="PRK00024.1"/>
    <property type="match status" value="1"/>
</dbReference>
<comment type="similarity">
    <text evidence="6">Belongs to the UPF0758 family.</text>
</comment>
<dbReference type="SUPFAM" id="SSF47781">
    <property type="entry name" value="RuvA domain 2-like"/>
    <property type="match status" value="1"/>
</dbReference>
<evidence type="ECO:0000256" key="1">
    <source>
        <dbReference type="ARBA" id="ARBA00022670"/>
    </source>
</evidence>
<dbReference type="Pfam" id="PF20582">
    <property type="entry name" value="UPF0758_N"/>
    <property type="match status" value="1"/>
</dbReference>
<dbReference type="EMBL" id="FCOX02000033">
    <property type="protein sequence ID" value="SAK95072.1"/>
    <property type="molecule type" value="Genomic_DNA"/>
</dbReference>
<keyword evidence="9" id="KW-1185">Reference proteome</keyword>
<dbReference type="InterPro" id="IPR025657">
    <property type="entry name" value="RadC_JAB"/>
</dbReference>
<dbReference type="InterPro" id="IPR001405">
    <property type="entry name" value="UPF0758"/>
</dbReference>
<dbReference type="Gene3D" id="3.40.140.10">
    <property type="entry name" value="Cytidine Deaminase, domain 2"/>
    <property type="match status" value="1"/>
</dbReference>
<dbReference type="GO" id="GO:0008237">
    <property type="term" value="F:metallopeptidase activity"/>
    <property type="evidence" value="ECO:0007669"/>
    <property type="project" value="UniProtKB-KW"/>
</dbReference>
<dbReference type="GO" id="GO:0006508">
    <property type="term" value="P:proteolysis"/>
    <property type="evidence" value="ECO:0007669"/>
    <property type="project" value="UniProtKB-KW"/>
</dbReference>
<evidence type="ECO:0000313" key="8">
    <source>
        <dbReference type="EMBL" id="SAK95072.1"/>
    </source>
</evidence>
<keyword evidence="3" id="KW-0378">Hydrolase</keyword>
<keyword evidence="2" id="KW-0479">Metal-binding</keyword>
<name>A0A158DKA6_9BURK</name>
<keyword evidence="1" id="KW-0645">Protease</keyword>
<dbReference type="InterPro" id="IPR046778">
    <property type="entry name" value="UPF0758_N"/>
</dbReference>
<dbReference type="InterPro" id="IPR020891">
    <property type="entry name" value="UPF0758_CS"/>
</dbReference>
<dbReference type="OrthoDB" id="9804482at2"/>
<dbReference type="AlphaFoldDB" id="A0A158DKA6"/>
<evidence type="ECO:0000256" key="4">
    <source>
        <dbReference type="ARBA" id="ARBA00022833"/>
    </source>
</evidence>
<dbReference type="GO" id="GO:0046872">
    <property type="term" value="F:metal ion binding"/>
    <property type="evidence" value="ECO:0007669"/>
    <property type="project" value="UniProtKB-KW"/>
</dbReference>
<dbReference type="PROSITE" id="PS50249">
    <property type="entry name" value="MPN"/>
    <property type="match status" value="1"/>
</dbReference>
<evidence type="ECO:0000259" key="7">
    <source>
        <dbReference type="PROSITE" id="PS50249"/>
    </source>
</evidence>
<keyword evidence="4" id="KW-0862">Zinc</keyword>
<protein>
    <submittedName>
        <fullName evidence="8">DNA repair protein RadC</fullName>
    </submittedName>
</protein>
<dbReference type="Proteomes" id="UP000071859">
    <property type="component" value="Unassembled WGS sequence"/>
</dbReference>
<evidence type="ECO:0000313" key="9">
    <source>
        <dbReference type="Proteomes" id="UP000071859"/>
    </source>
</evidence>
<evidence type="ECO:0000256" key="5">
    <source>
        <dbReference type="ARBA" id="ARBA00023049"/>
    </source>
</evidence>
<evidence type="ECO:0000256" key="3">
    <source>
        <dbReference type="ARBA" id="ARBA00022801"/>
    </source>
</evidence>
<dbReference type="PROSITE" id="PS01302">
    <property type="entry name" value="UPF0758"/>
    <property type="match status" value="1"/>
</dbReference>
<dbReference type="RefSeq" id="WP_062608828.1">
    <property type="nucleotide sequence ID" value="NZ_FCOX02000033.1"/>
</dbReference>
<dbReference type="NCBIfam" id="TIGR00608">
    <property type="entry name" value="radc"/>
    <property type="match status" value="1"/>
</dbReference>
<evidence type="ECO:0000256" key="6">
    <source>
        <dbReference type="RuleBase" id="RU003797"/>
    </source>
</evidence>
<organism evidence="8 9">
    <name type="scientific">Caballeronia calidae</name>
    <dbReference type="NCBI Taxonomy" id="1777139"/>
    <lineage>
        <taxon>Bacteria</taxon>
        <taxon>Pseudomonadati</taxon>
        <taxon>Pseudomonadota</taxon>
        <taxon>Betaproteobacteria</taxon>
        <taxon>Burkholderiales</taxon>
        <taxon>Burkholderiaceae</taxon>
        <taxon>Caballeronia</taxon>
    </lineage>
</organism>
<keyword evidence="5" id="KW-0482">Metalloprotease</keyword>
<accession>A0A158DKA6</accession>
<dbReference type="CDD" id="cd08071">
    <property type="entry name" value="MPN_DUF2466"/>
    <property type="match status" value="1"/>
</dbReference>
<reference evidence="8" key="1">
    <citation type="submission" date="2016-01" db="EMBL/GenBank/DDBJ databases">
        <authorList>
            <person name="Peeters C."/>
        </authorList>
    </citation>
    <scope>NUCLEOTIDE SEQUENCE</scope>
    <source>
        <strain evidence="8">LMG 29321</strain>
    </source>
</reference>
<comment type="caution">
    <text evidence="8">The sequence shown here is derived from an EMBL/GenBank/DDBJ whole genome shotgun (WGS) entry which is preliminary data.</text>
</comment>
<dbReference type="InterPro" id="IPR037518">
    <property type="entry name" value="MPN"/>
</dbReference>
<dbReference type="PANTHER" id="PTHR30471:SF3">
    <property type="entry name" value="UPF0758 PROTEIN YEES-RELATED"/>
    <property type="match status" value="1"/>
</dbReference>
<dbReference type="PANTHER" id="PTHR30471">
    <property type="entry name" value="DNA REPAIR PROTEIN RADC"/>
    <property type="match status" value="1"/>
</dbReference>